<dbReference type="InParanoid" id="A0A2P5FUH4"/>
<name>A0A2P5FUH4_TREOI</name>
<keyword evidence="6" id="KW-1185">Reference proteome</keyword>
<dbReference type="Gene3D" id="3.30.160.20">
    <property type="match status" value="3"/>
</dbReference>
<proteinExistence type="predicted"/>
<dbReference type="SUPFAM" id="SSF54768">
    <property type="entry name" value="dsRNA-binding domain-like"/>
    <property type="match status" value="3"/>
</dbReference>
<dbReference type="GO" id="GO:0003723">
    <property type="term" value="F:RNA binding"/>
    <property type="evidence" value="ECO:0007669"/>
    <property type="project" value="UniProtKB-UniRule"/>
</dbReference>
<dbReference type="PROSITE" id="PS50137">
    <property type="entry name" value="DS_RBD"/>
    <property type="match status" value="3"/>
</dbReference>
<dbReference type="SMART" id="SM00358">
    <property type="entry name" value="DSRM"/>
    <property type="match status" value="3"/>
</dbReference>
<dbReference type="AlphaFoldDB" id="A0A2P5FUH4"/>
<dbReference type="InterPro" id="IPR014720">
    <property type="entry name" value="dsRBD_dom"/>
</dbReference>
<evidence type="ECO:0000259" key="4">
    <source>
        <dbReference type="PROSITE" id="PS50137"/>
    </source>
</evidence>
<dbReference type="EMBL" id="JXTC01000008">
    <property type="protein sequence ID" value="POO01441.1"/>
    <property type="molecule type" value="Genomic_DNA"/>
</dbReference>
<dbReference type="PANTHER" id="PTHR46031:SF31">
    <property type="entry name" value="DOUBLE-STRANDED RNA-BINDING PROTEIN 1-LIKE"/>
    <property type="match status" value="1"/>
</dbReference>
<feature type="domain" description="DRBM" evidence="4">
    <location>
        <begin position="205"/>
        <end position="273"/>
    </location>
</feature>
<feature type="domain" description="DRBM" evidence="4">
    <location>
        <begin position="132"/>
        <end position="201"/>
    </location>
</feature>
<reference evidence="6" key="1">
    <citation type="submission" date="2016-06" db="EMBL/GenBank/DDBJ databases">
        <title>Parallel loss of symbiosis genes in relatives of nitrogen-fixing non-legume Parasponia.</title>
        <authorList>
            <person name="Van Velzen R."/>
            <person name="Holmer R."/>
            <person name="Bu F."/>
            <person name="Rutten L."/>
            <person name="Van Zeijl A."/>
            <person name="Liu W."/>
            <person name="Santuari L."/>
            <person name="Cao Q."/>
            <person name="Sharma T."/>
            <person name="Shen D."/>
            <person name="Roswanjaya Y."/>
            <person name="Wardhani T."/>
            <person name="Kalhor M.S."/>
            <person name="Jansen J."/>
            <person name="Van den Hoogen J."/>
            <person name="Gungor B."/>
            <person name="Hartog M."/>
            <person name="Hontelez J."/>
            <person name="Verver J."/>
            <person name="Yang W.-C."/>
            <person name="Schijlen E."/>
            <person name="Repin R."/>
            <person name="Schilthuizen M."/>
            <person name="Schranz E."/>
            <person name="Heidstra R."/>
            <person name="Miyata K."/>
            <person name="Fedorova E."/>
            <person name="Kohlen W."/>
            <person name="Bisseling T."/>
            <person name="Smit S."/>
            <person name="Geurts R."/>
        </authorList>
    </citation>
    <scope>NUCLEOTIDE SEQUENCE [LARGE SCALE GENOMIC DNA]</scope>
    <source>
        <strain evidence="6">cv. RG33-2</strain>
    </source>
</reference>
<evidence type="ECO:0000256" key="2">
    <source>
        <dbReference type="ARBA" id="ARBA00022884"/>
    </source>
</evidence>
<organism evidence="5 6">
    <name type="scientific">Trema orientale</name>
    <name type="common">Charcoal tree</name>
    <name type="synonym">Celtis orientalis</name>
    <dbReference type="NCBI Taxonomy" id="63057"/>
    <lineage>
        <taxon>Eukaryota</taxon>
        <taxon>Viridiplantae</taxon>
        <taxon>Streptophyta</taxon>
        <taxon>Embryophyta</taxon>
        <taxon>Tracheophyta</taxon>
        <taxon>Spermatophyta</taxon>
        <taxon>Magnoliopsida</taxon>
        <taxon>eudicotyledons</taxon>
        <taxon>Gunneridae</taxon>
        <taxon>Pentapetalae</taxon>
        <taxon>rosids</taxon>
        <taxon>fabids</taxon>
        <taxon>Rosales</taxon>
        <taxon>Cannabaceae</taxon>
        <taxon>Trema</taxon>
    </lineage>
</organism>
<evidence type="ECO:0000313" key="6">
    <source>
        <dbReference type="Proteomes" id="UP000237000"/>
    </source>
</evidence>
<dbReference type="OrthoDB" id="5274873at2759"/>
<accession>A0A2P5FUH4</accession>
<dbReference type="Pfam" id="PF00035">
    <property type="entry name" value="dsrm"/>
    <property type="match status" value="3"/>
</dbReference>
<dbReference type="Proteomes" id="UP000237000">
    <property type="component" value="Unassembled WGS sequence"/>
</dbReference>
<keyword evidence="2 3" id="KW-0694">RNA-binding</keyword>
<evidence type="ECO:0000313" key="5">
    <source>
        <dbReference type="EMBL" id="POO01441.1"/>
    </source>
</evidence>
<protein>
    <submittedName>
        <fullName evidence="5">Double-stranded RNA-binding domain containing protein</fullName>
    </submittedName>
</protein>
<comment type="caution">
    <text evidence="5">The sequence shown here is derived from an EMBL/GenBank/DDBJ whole genome shotgun (WGS) entry which is preliminary data.</text>
</comment>
<sequence length="412" mass="45656">MYKSKLQELCHKNQWGLPKYTSMKYGPDHNPRFGASVSVRGISFDSLLVSKSNKEAHNHAAMLAFLHFTSGTEPLSIAPVAVEIDHNHVRSNVSGVRNVRKTNNGGPNIEETYQSLKMQSDAEGVIEDIHCQYKSQLHNYARQRNLDLPMYSCECNQGPHASHFKATVTVGDQTFESAEFFNTSKEAESGAAKAALMSLLDESRAYKNLLQELVQREDLSIPVYKTTKCGEPHKPIFFSTVELGGEIFHGKAAKSKKQAEQDAARAAYIALNERGSTQFDELTSLGLKGHARKSTQSPDVACDSLHNLKNECTLARDPAQSYLEPKEKNDSANILSTVDSSSSISPSGGLVSPSNMRNNDTGGVKSYLLCNRVRVYRQFPNYAFPKDITVLPIGDDKWVALSLEFPNEENNY</sequence>
<feature type="domain" description="DRBM" evidence="4">
    <location>
        <begin position="1"/>
        <end position="70"/>
    </location>
</feature>
<evidence type="ECO:0000256" key="1">
    <source>
        <dbReference type="ARBA" id="ARBA00022737"/>
    </source>
</evidence>
<dbReference type="PANTHER" id="PTHR46031">
    <property type="match status" value="1"/>
</dbReference>
<gene>
    <name evidence="5" type="ORF">TorRG33x02_027480</name>
</gene>
<evidence type="ECO:0000256" key="3">
    <source>
        <dbReference type="PROSITE-ProRule" id="PRU00266"/>
    </source>
</evidence>
<keyword evidence="1" id="KW-0677">Repeat</keyword>